<reference evidence="2 3" key="1">
    <citation type="journal article" date="2015" name="Genome Announc.">
        <title>Expanding the biotechnology potential of lactobacilli through comparative genomics of 213 strains and associated genera.</title>
        <authorList>
            <person name="Sun Z."/>
            <person name="Harris H.M."/>
            <person name="McCann A."/>
            <person name="Guo C."/>
            <person name="Argimon S."/>
            <person name="Zhang W."/>
            <person name="Yang X."/>
            <person name="Jeffery I.B."/>
            <person name="Cooney J.C."/>
            <person name="Kagawa T.F."/>
            <person name="Liu W."/>
            <person name="Song Y."/>
            <person name="Salvetti E."/>
            <person name="Wrobel A."/>
            <person name="Rasinkangas P."/>
            <person name="Parkhill J."/>
            <person name="Rea M.C."/>
            <person name="O'Sullivan O."/>
            <person name="Ritari J."/>
            <person name="Douillard F.P."/>
            <person name="Paul Ross R."/>
            <person name="Yang R."/>
            <person name="Briner A.E."/>
            <person name="Felis G.E."/>
            <person name="de Vos W.M."/>
            <person name="Barrangou R."/>
            <person name="Klaenhammer T.R."/>
            <person name="Caufield P.W."/>
            <person name="Cui Y."/>
            <person name="Zhang H."/>
            <person name="O'Toole P.W."/>
        </authorList>
    </citation>
    <scope>NUCLEOTIDE SEQUENCE [LARGE SCALE GENOMIC DNA]</scope>
    <source>
        <strain evidence="2 3">DSM 14421</strain>
    </source>
</reference>
<comment type="caution">
    <text evidence="2">The sequence shown here is derived from an EMBL/GenBank/DDBJ whole genome shotgun (WGS) entry which is preliminary data.</text>
</comment>
<dbReference type="SUPFAM" id="SSF50249">
    <property type="entry name" value="Nucleic acid-binding proteins"/>
    <property type="match status" value="1"/>
</dbReference>
<evidence type="ECO:0000259" key="1">
    <source>
        <dbReference type="PROSITE" id="PS50126"/>
    </source>
</evidence>
<evidence type="ECO:0000313" key="2">
    <source>
        <dbReference type="EMBL" id="KRL65768.1"/>
    </source>
</evidence>
<dbReference type="NCBIfam" id="NF040579">
    <property type="entry name" value="S1_dom_CvfD"/>
    <property type="match status" value="1"/>
</dbReference>
<dbReference type="Gene3D" id="2.40.50.140">
    <property type="entry name" value="Nucleic acid-binding proteins"/>
    <property type="match status" value="1"/>
</dbReference>
<dbReference type="InterPro" id="IPR050437">
    <property type="entry name" value="Ribos_protein_bS1-like"/>
</dbReference>
<protein>
    <submittedName>
        <fullName evidence="2">RNA binding protein</fullName>
    </submittedName>
</protein>
<proteinExistence type="predicted"/>
<dbReference type="STRING" id="1423739.FC85_GL003118"/>
<dbReference type="GO" id="GO:0003735">
    <property type="term" value="F:structural constituent of ribosome"/>
    <property type="evidence" value="ECO:0007669"/>
    <property type="project" value="TreeGrafter"/>
</dbReference>
<gene>
    <name evidence="2" type="ORF">FC85_GL003118</name>
</gene>
<dbReference type="EMBL" id="AZEY01000058">
    <property type="protein sequence ID" value="KRL65768.1"/>
    <property type="molecule type" value="Genomic_DNA"/>
</dbReference>
<dbReference type="RefSeq" id="WP_057864646.1">
    <property type="nucleotide sequence ID" value="NZ_AZEY01000058.1"/>
</dbReference>
<dbReference type="Pfam" id="PF00575">
    <property type="entry name" value="S1"/>
    <property type="match status" value="1"/>
</dbReference>
<dbReference type="PROSITE" id="PS50126">
    <property type="entry name" value="S1"/>
    <property type="match status" value="1"/>
</dbReference>
<dbReference type="PANTHER" id="PTHR10724">
    <property type="entry name" value="30S RIBOSOMAL PROTEIN S1"/>
    <property type="match status" value="1"/>
</dbReference>
<dbReference type="InterPro" id="IPR012340">
    <property type="entry name" value="NA-bd_OB-fold"/>
</dbReference>
<evidence type="ECO:0000313" key="3">
    <source>
        <dbReference type="Proteomes" id="UP000052013"/>
    </source>
</evidence>
<dbReference type="GO" id="GO:0003729">
    <property type="term" value="F:mRNA binding"/>
    <property type="evidence" value="ECO:0007669"/>
    <property type="project" value="UniProtKB-ARBA"/>
</dbReference>
<dbReference type="InterPro" id="IPR003029">
    <property type="entry name" value="S1_domain"/>
</dbReference>
<dbReference type="GO" id="GO:0005737">
    <property type="term" value="C:cytoplasm"/>
    <property type="evidence" value="ECO:0007669"/>
    <property type="project" value="UniProtKB-ARBA"/>
</dbReference>
<dbReference type="AlphaFoldDB" id="A0A0R1SJ44"/>
<feature type="domain" description="S1 motif" evidence="1">
    <location>
        <begin position="6"/>
        <end position="75"/>
    </location>
</feature>
<dbReference type="PATRIC" id="fig|1423739.3.peg.3246"/>
<sequence>MRLKIGMRVKGKVTGVQPYGVFVDLGDHQQGLIHISECQAGYVSDIYELFKIGDAVEPLIIDIDQFSGKISLSVRSLIVNFDVFQQSKYNRPQRIHYWTNYRQSIGFSTISRARNKWLIEAKKLF</sequence>
<dbReference type="Proteomes" id="UP000052013">
    <property type="component" value="Unassembled WGS sequence"/>
</dbReference>
<dbReference type="SMART" id="SM00316">
    <property type="entry name" value="S1"/>
    <property type="match status" value="1"/>
</dbReference>
<dbReference type="FunFam" id="2.40.50.140:FF:000051">
    <property type="entry name" value="RNA-binding transcriptional accessory protein"/>
    <property type="match status" value="1"/>
</dbReference>
<organism evidence="2 3">
    <name type="scientific">Lentilactobacillus diolivorans DSM 14421</name>
    <dbReference type="NCBI Taxonomy" id="1423739"/>
    <lineage>
        <taxon>Bacteria</taxon>
        <taxon>Bacillati</taxon>
        <taxon>Bacillota</taxon>
        <taxon>Bacilli</taxon>
        <taxon>Lactobacillales</taxon>
        <taxon>Lactobacillaceae</taxon>
        <taxon>Lentilactobacillus</taxon>
    </lineage>
</organism>
<dbReference type="GO" id="GO:0006412">
    <property type="term" value="P:translation"/>
    <property type="evidence" value="ECO:0007669"/>
    <property type="project" value="TreeGrafter"/>
</dbReference>
<name>A0A0R1SJ44_9LACO</name>
<accession>A0A0R1SJ44</accession>